<keyword evidence="1" id="KW-0472">Membrane</keyword>
<feature type="transmembrane region" description="Helical" evidence="1">
    <location>
        <begin position="81"/>
        <end position="113"/>
    </location>
</feature>
<keyword evidence="1" id="KW-1133">Transmembrane helix</keyword>
<dbReference type="PATRIC" id="fig|479117.4.peg.1358"/>
<feature type="transmembrane region" description="Helical" evidence="1">
    <location>
        <begin position="20"/>
        <end position="41"/>
    </location>
</feature>
<reference evidence="2 3" key="1">
    <citation type="submission" date="2016-01" db="EMBL/GenBank/DDBJ databases">
        <title>Use of Whole Genome Sequencing to ascertain that Brevibacterium massiliense (Roux, Raoult 2009) is a later heterotypic synonym of Brevibacterium ravenspurgense (Mages 2008).</title>
        <authorList>
            <person name="Bernier A.-M."/>
            <person name="Burdz T."/>
            <person name="Huynh C."/>
            <person name="Pachecho A.L."/>
            <person name="Wiebe D."/>
            <person name="Bonner C."/>
            <person name="Bernard K."/>
        </authorList>
    </citation>
    <scope>NUCLEOTIDE SEQUENCE [LARGE SCALE GENOMIC DNA]</scope>
    <source>
        <strain evidence="2 3">CCUG56047</strain>
    </source>
</reference>
<evidence type="ECO:0000313" key="3">
    <source>
        <dbReference type="Proteomes" id="UP000243589"/>
    </source>
</evidence>
<dbReference type="RefSeq" id="WP_062021645.1">
    <property type="nucleotide sequence ID" value="NZ_JAKRCZ010000001.1"/>
</dbReference>
<dbReference type="EMBL" id="LQQC01000010">
    <property type="protein sequence ID" value="KXZ58324.1"/>
    <property type="molecule type" value="Genomic_DNA"/>
</dbReference>
<dbReference type="Pfam" id="PF14017">
    <property type="entry name" value="DUF4233"/>
    <property type="match status" value="1"/>
</dbReference>
<gene>
    <name evidence="2" type="ORF">Bravens_01367</name>
</gene>
<sequence>MTQETPAELPQLPLKSKLPILGGTVLISEAIIVYFALLVGYGLQPLPFGWLVAGAVVLGALCIIATATLPKKAGQKGLGIALGWMIQLLILASGIVLGGLVVVAVVFGAMWAVGIYWGRRIDREATAYVKQAYRAGSPASPDTQEKEE</sequence>
<dbReference type="Proteomes" id="UP000243589">
    <property type="component" value="Unassembled WGS sequence"/>
</dbReference>
<keyword evidence="1" id="KW-0812">Transmembrane</keyword>
<name>A0A150H8I2_9MICO</name>
<feature type="transmembrane region" description="Helical" evidence="1">
    <location>
        <begin position="48"/>
        <end position="69"/>
    </location>
</feature>
<dbReference type="AlphaFoldDB" id="A0A150H8I2"/>
<evidence type="ECO:0008006" key="4">
    <source>
        <dbReference type="Google" id="ProtNLM"/>
    </source>
</evidence>
<comment type="caution">
    <text evidence="2">The sequence shown here is derived from an EMBL/GenBank/DDBJ whole genome shotgun (WGS) entry which is preliminary data.</text>
</comment>
<keyword evidence="3" id="KW-1185">Reference proteome</keyword>
<proteinExistence type="predicted"/>
<dbReference type="InterPro" id="IPR025327">
    <property type="entry name" value="DUF4233"/>
</dbReference>
<evidence type="ECO:0000256" key="1">
    <source>
        <dbReference type="SAM" id="Phobius"/>
    </source>
</evidence>
<protein>
    <recommendedName>
        <fullName evidence="4">DUF4233 domain-containing protein</fullName>
    </recommendedName>
</protein>
<evidence type="ECO:0000313" key="2">
    <source>
        <dbReference type="EMBL" id="KXZ58324.1"/>
    </source>
</evidence>
<organism evidence="2 3">
    <name type="scientific">Brevibacterium ravenspurgense</name>
    <dbReference type="NCBI Taxonomy" id="479117"/>
    <lineage>
        <taxon>Bacteria</taxon>
        <taxon>Bacillati</taxon>
        <taxon>Actinomycetota</taxon>
        <taxon>Actinomycetes</taxon>
        <taxon>Micrococcales</taxon>
        <taxon>Brevibacteriaceae</taxon>
        <taxon>Brevibacterium</taxon>
    </lineage>
</organism>
<accession>A0A150H8I2</accession>